<keyword evidence="9" id="KW-1185">Reference proteome</keyword>
<evidence type="ECO:0000256" key="4">
    <source>
        <dbReference type="ARBA" id="ARBA00022801"/>
    </source>
</evidence>
<dbReference type="Gene3D" id="3.90.79.10">
    <property type="entry name" value="Nucleoside Triphosphate Pyrophosphohydrolase"/>
    <property type="match status" value="1"/>
</dbReference>
<evidence type="ECO:0000256" key="2">
    <source>
        <dbReference type="ARBA" id="ARBA00001946"/>
    </source>
</evidence>
<keyword evidence="5" id="KW-0460">Magnesium</keyword>
<dbReference type="GO" id="GO:0010945">
    <property type="term" value="F:coenzyme A diphosphatase activity"/>
    <property type="evidence" value="ECO:0007669"/>
    <property type="project" value="InterPro"/>
</dbReference>
<sequence length="211" mass="22799">MDANAVNLLARLRRNLQAGTLPGFAAQQTMSPPFRGTYPTPPPGARLAAVLALFYPIQDQLHLLFIQRTSPANDRHAGQISFPGGSRDADDADAAANALRETEEEVGIPRTAIELLGPLTSLYVPVSNFLVEPFVGFLPSRPQLRPQPSEVARTLELPFTHFLDPSARVVAERRLSSGLTLPDTPHWAVGGEEIWGATSMMVAEIVALAQS</sequence>
<keyword evidence="6" id="KW-0464">Manganese</keyword>
<dbReference type="Pfam" id="PF00293">
    <property type="entry name" value="NUDIX"/>
    <property type="match status" value="1"/>
</dbReference>
<dbReference type="GO" id="GO:0046872">
    <property type="term" value="F:metal ion binding"/>
    <property type="evidence" value="ECO:0007669"/>
    <property type="project" value="UniProtKB-KW"/>
</dbReference>
<evidence type="ECO:0000256" key="6">
    <source>
        <dbReference type="ARBA" id="ARBA00023211"/>
    </source>
</evidence>
<evidence type="ECO:0000313" key="8">
    <source>
        <dbReference type="EMBL" id="MBC6996334.1"/>
    </source>
</evidence>
<protein>
    <submittedName>
        <fullName evidence="8">CoA pyrophosphatase</fullName>
    </submittedName>
</protein>
<feature type="domain" description="Nudix hydrolase" evidence="7">
    <location>
        <begin position="44"/>
        <end position="182"/>
    </location>
</feature>
<dbReference type="Proteomes" id="UP000650081">
    <property type="component" value="Unassembled WGS sequence"/>
</dbReference>
<dbReference type="PANTHER" id="PTHR12992:SF11">
    <property type="entry name" value="MITOCHONDRIAL COENZYME A DIPHOSPHATASE NUDT8"/>
    <property type="match status" value="1"/>
</dbReference>
<keyword evidence="3" id="KW-0479">Metal-binding</keyword>
<dbReference type="InterPro" id="IPR015797">
    <property type="entry name" value="NUDIX_hydrolase-like_dom_sf"/>
</dbReference>
<dbReference type="PANTHER" id="PTHR12992">
    <property type="entry name" value="NUDIX HYDROLASE"/>
    <property type="match status" value="1"/>
</dbReference>
<dbReference type="AlphaFoldDB" id="A0A923PRU4"/>
<evidence type="ECO:0000259" key="7">
    <source>
        <dbReference type="PROSITE" id="PS51462"/>
    </source>
</evidence>
<organism evidence="8 9">
    <name type="scientific">Neolewinella lacunae</name>
    <dbReference type="NCBI Taxonomy" id="1517758"/>
    <lineage>
        <taxon>Bacteria</taxon>
        <taxon>Pseudomonadati</taxon>
        <taxon>Bacteroidota</taxon>
        <taxon>Saprospiria</taxon>
        <taxon>Saprospirales</taxon>
        <taxon>Lewinellaceae</taxon>
        <taxon>Neolewinella</taxon>
    </lineage>
</organism>
<evidence type="ECO:0000256" key="1">
    <source>
        <dbReference type="ARBA" id="ARBA00001936"/>
    </source>
</evidence>
<accession>A0A923PRU4</accession>
<dbReference type="CDD" id="cd03426">
    <property type="entry name" value="NUDIX_CoAse_Nudt7"/>
    <property type="match status" value="1"/>
</dbReference>
<dbReference type="EMBL" id="JACSIT010000152">
    <property type="protein sequence ID" value="MBC6996334.1"/>
    <property type="molecule type" value="Genomic_DNA"/>
</dbReference>
<name>A0A923PRU4_9BACT</name>
<evidence type="ECO:0000256" key="3">
    <source>
        <dbReference type="ARBA" id="ARBA00022723"/>
    </source>
</evidence>
<comment type="cofactor">
    <cofactor evidence="1">
        <name>Mn(2+)</name>
        <dbReference type="ChEBI" id="CHEBI:29035"/>
    </cofactor>
</comment>
<dbReference type="RefSeq" id="WP_187468345.1">
    <property type="nucleotide sequence ID" value="NZ_JACSIT010000152.1"/>
</dbReference>
<gene>
    <name evidence="8" type="ORF">H9S92_19340</name>
</gene>
<evidence type="ECO:0000256" key="5">
    <source>
        <dbReference type="ARBA" id="ARBA00022842"/>
    </source>
</evidence>
<evidence type="ECO:0000313" key="9">
    <source>
        <dbReference type="Proteomes" id="UP000650081"/>
    </source>
</evidence>
<reference evidence="8" key="1">
    <citation type="submission" date="2020-08" db="EMBL/GenBank/DDBJ databases">
        <title>Lewinella bacteria from marine environments.</title>
        <authorList>
            <person name="Zhong Y."/>
        </authorList>
    </citation>
    <scope>NUCLEOTIDE SEQUENCE</scope>
    <source>
        <strain evidence="8">KCTC 42187</strain>
    </source>
</reference>
<dbReference type="PROSITE" id="PS51462">
    <property type="entry name" value="NUDIX"/>
    <property type="match status" value="1"/>
</dbReference>
<dbReference type="InterPro" id="IPR000086">
    <property type="entry name" value="NUDIX_hydrolase_dom"/>
</dbReference>
<dbReference type="SUPFAM" id="SSF55811">
    <property type="entry name" value="Nudix"/>
    <property type="match status" value="1"/>
</dbReference>
<proteinExistence type="predicted"/>
<comment type="caution">
    <text evidence="8">The sequence shown here is derived from an EMBL/GenBank/DDBJ whole genome shotgun (WGS) entry which is preliminary data.</text>
</comment>
<keyword evidence="4" id="KW-0378">Hydrolase</keyword>
<dbReference type="InterPro" id="IPR045121">
    <property type="entry name" value="CoAse"/>
</dbReference>
<comment type="cofactor">
    <cofactor evidence="2">
        <name>Mg(2+)</name>
        <dbReference type="ChEBI" id="CHEBI:18420"/>
    </cofactor>
</comment>